<evidence type="ECO:0000313" key="2">
    <source>
        <dbReference type="EMBL" id="ABV94276.1"/>
    </source>
</evidence>
<dbReference type="PANTHER" id="PTHR31528:SF3">
    <property type="entry name" value="THIAMINE BIOSYNTHESIS PROTEIN HI_0357-RELATED"/>
    <property type="match status" value="1"/>
</dbReference>
<dbReference type="KEGG" id="dsh:Dshi_2543"/>
<dbReference type="Proteomes" id="UP000006833">
    <property type="component" value="Chromosome"/>
</dbReference>
<dbReference type="PANTHER" id="PTHR31528">
    <property type="entry name" value="4-AMINO-5-HYDROXYMETHYL-2-METHYLPYRIMIDINE PHOSPHATE SYNTHASE THI11-RELATED"/>
    <property type="match status" value="1"/>
</dbReference>
<dbReference type="GO" id="GO:0009228">
    <property type="term" value="P:thiamine biosynthetic process"/>
    <property type="evidence" value="ECO:0007669"/>
    <property type="project" value="InterPro"/>
</dbReference>
<reference evidence="3" key="1">
    <citation type="journal article" date="2010" name="ISME J.">
        <title>The complete genome sequence of the algal symbiont Dinoroseobacter shibae: a hitchhiker's guide to life in the sea.</title>
        <authorList>
            <person name="Wagner-Dobler I."/>
            <person name="Ballhausen B."/>
            <person name="Berger M."/>
            <person name="Brinkhoff T."/>
            <person name="Buchholz I."/>
            <person name="Bunk B."/>
            <person name="Cypionka H."/>
            <person name="Daniel R."/>
            <person name="Drepper T."/>
            <person name="Gerdts G."/>
            <person name="Hahnke S."/>
            <person name="Han C."/>
            <person name="Jahn D."/>
            <person name="Kalhoefer D."/>
            <person name="Kiss H."/>
            <person name="Klenk H.P."/>
            <person name="Kyrpides N."/>
            <person name="Liebl W."/>
            <person name="Liesegang H."/>
            <person name="Meincke L."/>
            <person name="Pati A."/>
            <person name="Petersen J."/>
            <person name="Piekarski T."/>
            <person name="Pommerenke C."/>
            <person name="Pradella S."/>
            <person name="Pukall R."/>
            <person name="Rabus R."/>
            <person name="Stackebrandt E."/>
            <person name="Thole S."/>
            <person name="Thompson L."/>
            <person name="Tielen P."/>
            <person name="Tomasch J."/>
            <person name="von Jan M."/>
            <person name="Wanphrut N."/>
            <person name="Wichels A."/>
            <person name="Zech H."/>
            <person name="Simon M."/>
        </authorList>
    </citation>
    <scope>NUCLEOTIDE SEQUENCE [LARGE SCALE GENOMIC DNA]</scope>
    <source>
        <strain evidence="3">DSM 16493 / NCIMB 14021 / DFL 12</strain>
    </source>
</reference>
<evidence type="ECO:0000259" key="1">
    <source>
        <dbReference type="Pfam" id="PF09084"/>
    </source>
</evidence>
<feature type="domain" description="SsuA/THI5-like" evidence="1">
    <location>
        <begin position="55"/>
        <end position="263"/>
    </location>
</feature>
<dbReference type="SUPFAM" id="SSF53850">
    <property type="entry name" value="Periplasmic binding protein-like II"/>
    <property type="match status" value="1"/>
</dbReference>
<dbReference type="eggNOG" id="COG0715">
    <property type="taxonomic scope" value="Bacteria"/>
</dbReference>
<dbReference type="Gene3D" id="3.40.190.10">
    <property type="entry name" value="Periplasmic binding protein-like II"/>
    <property type="match status" value="2"/>
</dbReference>
<dbReference type="STRING" id="398580.Dshi_2543"/>
<accession>A8LSS7</accession>
<dbReference type="HOGENOM" id="CLU_028871_4_0_5"/>
<dbReference type="EMBL" id="CP000830">
    <property type="protein sequence ID" value="ABV94276.1"/>
    <property type="molecule type" value="Genomic_DNA"/>
</dbReference>
<protein>
    <submittedName>
        <fullName evidence="2">Putative binding protein</fullName>
    </submittedName>
</protein>
<name>A8LSS7_DINSH</name>
<evidence type="ECO:0000313" key="3">
    <source>
        <dbReference type="Proteomes" id="UP000006833"/>
    </source>
</evidence>
<dbReference type="Pfam" id="PF09084">
    <property type="entry name" value="NMT1"/>
    <property type="match status" value="1"/>
</dbReference>
<dbReference type="InterPro" id="IPR027939">
    <property type="entry name" value="NMT1/THI5"/>
</dbReference>
<dbReference type="InterPro" id="IPR015168">
    <property type="entry name" value="SsuA/THI5"/>
</dbReference>
<gene>
    <name evidence="2" type="ordered locus">Dshi_2543</name>
</gene>
<proteinExistence type="predicted"/>
<organism evidence="2 3">
    <name type="scientific">Dinoroseobacter shibae (strain DSM 16493 / NCIMB 14021 / DFL 12)</name>
    <dbReference type="NCBI Taxonomy" id="398580"/>
    <lineage>
        <taxon>Bacteria</taxon>
        <taxon>Pseudomonadati</taxon>
        <taxon>Pseudomonadota</taxon>
        <taxon>Alphaproteobacteria</taxon>
        <taxon>Rhodobacterales</taxon>
        <taxon>Roseobacteraceae</taxon>
        <taxon>Dinoroseobacter</taxon>
    </lineage>
</organism>
<sequence length="352" mass="36833">MTKSNLEETPMINRRLFTAAMVASLPLAGTFGAPALATDELRDITFVQPSPSAINSFPVFVAIGEGFFEEEGLNVTVEAINGSGAVLQALSAGQAHFGRPGPGPLIAARARGVDAVHIYNVAARSNFGIAVQEGSDIQDVEGLRGKVIGTGTADGAEVGFARNVMTGAGMTAGEDYEFLTVGDGGPATAAFLNGEIDAYSASTADTAILNQRGMAVRDITPAEFGRFFGNGIATMGETIRNDRELVEAWSRAFARGHAFALDDANREAVLAHLAAGNPQEGEDKEFQSALFDAVRSKTIPTDDAEHLGWYPGAVWAEWQDALVAGGELPGPLEDLDAAWTNEFAEIGAAAVN</sequence>
<dbReference type="AlphaFoldDB" id="A8LSS7"/>
<keyword evidence="3" id="KW-1185">Reference proteome</keyword>